<reference evidence="4" key="1">
    <citation type="journal article" date="2019" name="Int. J. Syst. Evol. Microbiol.">
        <title>The Global Catalogue of Microorganisms (GCM) 10K type strain sequencing project: providing services to taxonomists for standard genome sequencing and annotation.</title>
        <authorList>
            <consortium name="The Broad Institute Genomics Platform"/>
            <consortium name="The Broad Institute Genome Sequencing Center for Infectious Disease"/>
            <person name="Wu L."/>
            <person name="Ma J."/>
        </authorList>
    </citation>
    <scope>NUCLEOTIDE SEQUENCE [LARGE SCALE GENOMIC DNA]</scope>
    <source>
        <strain evidence="4">JCM 16114</strain>
    </source>
</reference>
<feature type="transmembrane region" description="Helical" evidence="2">
    <location>
        <begin position="143"/>
        <end position="163"/>
    </location>
</feature>
<gene>
    <name evidence="3" type="ORF">GCM10009850_028160</name>
</gene>
<evidence type="ECO:0000256" key="2">
    <source>
        <dbReference type="SAM" id="Phobius"/>
    </source>
</evidence>
<evidence type="ECO:0000313" key="4">
    <source>
        <dbReference type="Proteomes" id="UP001499843"/>
    </source>
</evidence>
<feature type="compositionally biased region" description="Basic and acidic residues" evidence="1">
    <location>
        <begin position="72"/>
        <end position="86"/>
    </location>
</feature>
<keyword evidence="2" id="KW-0812">Transmembrane</keyword>
<evidence type="ECO:0000256" key="1">
    <source>
        <dbReference type="SAM" id="MobiDB-lite"/>
    </source>
</evidence>
<dbReference type="EMBL" id="BAAAQX010000006">
    <property type="protein sequence ID" value="GAA2207358.1"/>
    <property type="molecule type" value="Genomic_DNA"/>
</dbReference>
<dbReference type="RefSeq" id="WP_344474474.1">
    <property type="nucleotide sequence ID" value="NZ_BAAAQX010000006.1"/>
</dbReference>
<feature type="compositionally biased region" description="Low complexity" evidence="1">
    <location>
        <begin position="107"/>
        <end position="121"/>
    </location>
</feature>
<keyword evidence="4" id="KW-1185">Reference proteome</keyword>
<keyword evidence="2" id="KW-0472">Membrane</keyword>
<sequence length="447" mass="46826">MTGRVGRRQGRARGSTEQANALAEFLLTLTEGTTVRELAARYPVGKTLWGEYRAGEKIIPLDLLVQLVEDRTADERSRRQRMETAARLHSAALDPATPTTAAPPVPVSADAPPVSVSSGDDSSTKDAEAGEAPAKARRRSRPLLFAGSGLVLVAFALLIPLAWPGPASTPDTGTTVFATGPGGQGVFQWGGTDTTGWTRIGENATRLWSGPAGLFAAGTGNRLLKYGGRPGLWTAIGDAGQDVAVSGSGVYRLDADRKAVRVWDGHGTSWTQIGGPAARLYGGEPGLFATDPDDGRIFRYLGRPGDWEFVGTAGASFALTSGDLYGLNPERTAVNRWVPDQRPAPVLPWVHAAGPAGTLYGGAAGLYSTDPSGRRLRVLSPDPASPGTGQGWQDIGAAGAEVGVGRREVYVLTADRSEIVQWSRDTAAWRRIGGPALSLAVGTPSGR</sequence>
<comment type="caution">
    <text evidence="3">The sequence shown here is derived from an EMBL/GenBank/DDBJ whole genome shotgun (WGS) entry which is preliminary data.</text>
</comment>
<keyword evidence="2" id="KW-1133">Transmembrane helix</keyword>
<organism evidence="3 4">
    <name type="scientific">Nonomuraea monospora</name>
    <dbReference type="NCBI Taxonomy" id="568818"/>
    <lineage>
        <taxon>Bacteria</taxon>
        <taxon>Bacillati</taxon>
        <taxon>Actinomycetota</taxon>
        <taxon>Actinomycetes</taxon>
        <taxon>Streptosporangiales</taxon>
        <taxon>Streptosporangiaceae</taxon>
        <taxon>Nonomuraea</taxon>
    </lineage>
</organism>
<name>A0ABP5P6M4_9ACTN</name>
<dbReference type="Proteomes" id="UP001499843">
    <property type="component" value="Unassembled WGS sequence"/>
</dbReference>
<proteinExistence type="predicted"/>
<feature type="region of interest" description="Disordered" evidence="1">
    <location>
        <begin position="72"/>
        <end position="138"/>
    </location>
</feature>
<feature type="compositionally biased region" description="Low complexity" evidence="1">
    <location>
        <begin position="90"/>
        <end position="100"/>
    </location>
</feature>
<accession>A0ABP5P6M4</accession>
<evidence type="ECO:0000313" key="3">
    <source>
        <dbReference type="EMBL" id="GAA2207358.1"/>
    </source>
</evidence>
<protein>
    <submittedName>
        <fullName evidence="3">Uncharacterized protein</fullName>
    </submittedName>
</protein>